<evidence type="ECO:0000259" key="2">
    <source>
        <dbReference type="Pfam" id="PF22725"/>
    </source>
</evidence>
<dbReference type="InterPro" id="IPR000683">
    <property type="entry name" value="Gfo/Idh/MocA-like_OxRdtase_N"/>
</dbReference>
<keyword evidence="3" id="KW-0560">Oxidoreductase</keyword>
<gene>
    <name evidence="3" type="primary">ydgJ</name>
    <name evidence="3" type="ORF">MBHS_00265</name>
</gene>
<dbReference type="InterPro" id="IPR055170">
    <property type="entry name" value="GFO_IDH_MocA-like_dom"/>
</dbReference>
<reference evidence="3 4" key="1">
    <citation type="submission" date="2016-10" db="EMBL/GenBank/DDBJ databases">
        <authorList>
            <person name="de Groot N.N."/>
        </authorList>
    </citation>
    <scope>NUCLEOTIDE SEQUENCE [LARGE SCALE GENOMIC DNA]</scope>
    <source>
        <strain evidence="3">MBHS1</strain>
    </source>
</reference>
<dbReference type="InterPro" id="IPR051450">
    <property type="entry name" value="Gfo/Idh/MocA_Oxidoreductases"/>
</dbReference>
<feature type="domain" description="GFO/IDH/MocA-like oxidoreductase" evidence="2">
    <location>
        <begin position="133"/>
        <end position="242"/>
    </location>
</feature>
<organism evidence="3 4">
    <name type="scientific">Candidatus Venteria ishoeyi</name>
    <dbReference type="NCBI Taxonomy" id="1899563"/>
    <lineage>
        <taxon>Bacteria</taxon>
        <taxon>Pseudomonadati</taxon>
        <taxon>Pseudomonadota</taxon>
        <taxon>Gammaproteobacteria</taxon>
        <taxon>Thiotrichales</taxon>
        <taxon>Thiotrichaceae</taxon>
        <taxon>Venteria</taxon>
    </lineage>
</organism>
<dbReference type="InterPro" id="IPR008354">
    <property type="entry name" value="Glc-Fru_OxRdtase_bac"/>
</dbReference>
<evidence type="ECO:0000313" key="4">
    <source>
        <dbReference type="Proteomes" id="UP000236724"/>
    </source>
</evidence>
<dbReference type="SUPFAM" id="SSF51735">
    <property type="entry name" value="NAD(P)-binding Rossmann-fold domains"/>
    <property type="match status" value="1"/>
</dbReference>
<name>A0A1H6F570_9GAMM</name>
<dbReference type="PANTHER" id="PTHR43377:SF6">
    <property type="entry name" value="GFO_IDH_MOCA-LIKE OXIDOREDUCTASE N-TERMINAL DOMAIN-CONTAINING PROTEIN"/>
    <property type="match status" value="1"/>
</dbReference>
<feature type="domain" description="Gfo/Idh/MocA-like oxidoreductase N-terminal" evidence="1">
    <location>
        <begin position="6"/>
        <end position="125"/>
    </location>
</feature>
<protein>
    <submittedName>
        <fullName evidence="3">Putative oxidoreductase YdgJ</fullName>
        <ecNumber evidence="3">1.-.-.-</ecNumber>
    </submittedName>
</protein>
<dbReference type="Pfam" id="PF22725">
    <property type="entry name" value="GFO_IDH_MocA_C3"/>
    <property type="match status" value="1"/>
</dbReference>
<dbReference type="InterPro" id="IPR036291">
    <property type="entry name" value="NAD(P)-bd_dom_sf"/>
</dbReference>
<dbReference type="Gene3D" id="3.30.360.10">
    <property type="entry name" value="Dihydrodipicolinate Reductase, domain 2"/>
    <property type="match status" value="1"/>
</dbReference>
<dbReference type="GO" id="GO:0000166">
    <property type="term" value="F:nucleotide binding"/>
    <property type="evidence" value="ECO:0007669"/>
    <property type="project" value="InterPro"/>
</dbReference>
<dbReference type="Pfam" id="PF01408">
    <property type="entry name" value="GFO_IDH_MocA"/>
    <property type="match status" value="1"/>
</dbReference>
<dbReference type="PRINTS" id="PR01775">
    <property type="entry name" value="GLFROXRDTASE"/>
</dbReference>
<keyword evidence="4" id="KW-1185">Reference proteome</keyword>
<sequence length="339" mass="37699">MTQEKITVAVVGCGYWGPNLIRNFNSLPGTTLKWIVDLDKKRLEKMEALYQHAQTSSDYEQVLNDEDVDAVIIAVPVQYHFDLAKAALQAGKHVFIEKPMASSVAECKELNALAAAGNRTLMVGHTFVYSSPVRKIKEIIQSGDLGEVLYMSSRRLNLGLFQKDINVTWDLAPHDLAIMFDILGNQATSVNCVGSRNVSKNVEDITSLTITMENGPLATIQSSWLDPNKIREMTFVGSKRMLVYNDIELFEKIKIYDKGVEASPGYNSFDEFAYAYHNGDMYSPALSMVEPLKVEAQHFIDCIHSGEKPQSSGEEGLQVVQVLEASLRSLEQQGANVKI</sequence>
<dbReference type="EC" id="1.-.-.-" evidence="3"/>
<dbReference type="EMBL" id="FMSV02000051">
    <property type="protein sequence ID" value="SEH04419.1"/>
    <property type="molecule type" value="Genomic_DNA"/>
</dbReference>
<dbReference type="Gene3D" id="3.40.50.720">
    <property type="entry name" value="NAD(P)-binding Rossmann-like Domain"/>
    <property type="match status" value="1"/>
</dbReference>
<evidence type="ECO:0000259" key="1">
    <source>
        <dbReference type="Pfam" id="PF01408"/>
    </source>
</evidence>
<proteinExistence type="predicted"/>
<dbReference type="SUPFAM" id="SSF55347">
    <property type="entry name" value="Glyceraldehyde-3-phosphate dehydrogenase-like, C-terminal domain"/>
    <property type="match status" value="1"/>
</dbReference>
<evidence type="ECO:0000313" key="3">
    <source>
        <dbReference type="EMBL" id="SEH04419.1"/>
    </source>
</evidence>
<dbReference type="Proteomes" id="UP000236724">
    <property type="component" value="Unassembled WGS sequence"/>
</dbReference>
<dbReference type="AlphaFoldDB" id="A0A1H6F570"/>
<dbReference type="RefSeq" id="WP_103918487.1">
    <property type="nucleotide sequence ID" value="NZ_FMSV02000051.1"/>
</dbReference>
<dbReference type="OrthoDB" id="9774191at2"/>
<accession>A0A1H6F570</accession>
<dbReference type="PANTHER" id="PTHR43377">
    <property type="entry name" value="BILIVERDIN REDUCTASE A"/>
    <property type="match status" value="1"/>
</dbReference>
<dbReference type="GO" id="GO:0016491">
    <property type="term" value="F:oxidoreductase activity"/>
    <property type="evidence" value="ECO:0007669"/>
    <property type="project" value="UniProtKB-KW"/>
</dbReference>